<evidence type="ECO:0000256" key="3">
    <source>
        <dbReference type="ARBA" id="ARBA00022448"/>
    </source>
</evidence>
<dbReference type="NCBIfam" id="TIGR00688">
    <property type="entry name" value="rarD"/>
    <property type="match status" value="1"/>
</dbReference>
<evidence type="ECO:0000313" key="10">
    <source>
        <dbReference type="Proteomes" id="UP000033740"/>
    </source>
</evidence>
<evidence type="ECO:0000256" key="1">
    <source>
        <dbReference type="ARBA" id="ARBA00004651"/>
    </source>
</evidence>
<keyword evidence="4" id="KW-1003">Cell membrane</keyword>
<keyword evidence="7 8" id="KW-0472">Membrane</keyword>
<feature type="transmembrane region" description="Helical" evidence="8">
    <location>
        <begin position="222"/>
        <end position="243"/>
    </location>
</feature>
<feature type="transmembrane region" description="Helical" evidence="8">
    <location>
        <begin position="53"/>
        <end position="69"/>
    </location>
</feature>
<dbReference type="AlphaFoldDB" id="A0A0F0LI10"/>
<evidence type="ECO:0000256" key="2">
    <source>
        <dbReference type="ARBA" id="ARBA00007362"/>
    </source>
</evidence>
<dbReference type="STRING" id="582680.RS86_02555"/>
<feature type="transmembrane region" description="Helical" evidence="8">
    <location>
        <begin position="89"/>
        <end position="109"/>
    </location>
</feature>
<feature type="transmembrane region" description="Helical" evidence="8">
    <location>
        <begin position="170"/>
        <end position="185"/>
    </location>
</feature>
<feature type="transmembrane region" description="Helical" evidence="8">
    <location>
        <begin position="281"/>
        <end position="298"/>
    </location>
</feature>
<dbReference type="PATRIC" id="fig|582680.6.peg.2623"/>
<feature type="transmembrane region" description="Helical" evidence="8">
    <location>
        <begin position="121"/>
        <end position="139"/>
    </location>
</feature>
<keyword evidence="6 8" id="KW-1133">Transmembrane helix</keyword>
<gene>
    <name evidence="9" type="ORF">RS86_02555</name>
</gene>
<evidence type="ECO:0000256" key="7">
    <source>
        <dbReference type="ARBA" id="ARBA00023136"/>
    </source>
</evidence>
<evidence type="ECO:0000256" key="4">
    <source>
        <dbReference type="ARBA" id="ARBA00022475"/>
    </source>
</evidence>
<accession>A0A0F0LI10</accession>
<feature type="transmembrane region" description="Helical" evidence="8">
    <location>
        <begin position="146"/>
        <end position="164"/>
    </location>
</feature>
<evidence type="ECO:0000256" key="5">
    <source>
        <dbReference type="ARBA" id="ARBA00022692"/>
    </source>
</evidence>
<protein>
    <recommendedName>
        <fullName evidence="11">Chloramphenicol-sensitive protein RarD</fullName>
    </recommendedName>
</protein>
<reference evidence="9 10" key="1">
    <citation type="submission" date="2015-02" db="EMBL/GenBank/DDBJ databases">
        <title>Draft genome sequences of ten Microbacterium spp. with emphasis on heavy metal contaminated environments.</title>
        <authorList>
            <person name="Corretto E."/>
        </authorList>
    </citation>
    <scope>NUCLEOTIDE SEQUENCE [LARGE SCALE GENOMIC DNA]</scope>
    <source>
        <strain evidence="9 10">ARN176</strain>
    </source>
</reference>
<dbReference type="InterPro" id="IPR004626">
    <property type="entry name" value="RarD"/>
</dbReference>
<feature type="transmembrane region" description="Helical" evidence="8">
    <location>
        <begin position="21"/>
        <end position="41"/>
    </location>
</feature>
<evidence type="ECO:0000256" key="8">
    <source>
        <dbReference type="SAM" id="Phobius"/>
    </source>
</evidence>
<feature type="transmembrane region" description="Helical" evidence="8">
    <location>
        <begin position="255"/>
        <end position="275"/>
    </location>
</feature>
<keyword evidence="5 8" id="KW-0812">Transmembrane</keyword>
<dbReference type="InterPro" id="IPR037185">
    <property type="entry name" value="EmrE-like"/>
</dbReference>
<dbReference type="GO" id="GO:0005886">
    <property type="term" value="C:plasma membrane"/>
    <property type="evidence" value="ECO:0007669"/>
    <property type="project" value="UniProtKB-SubCell"/>
</dbReference>
<keyword evidence="10" id="KW-1185">Reference proteome</keyword>
<name>A0A0F0LI10_9MICO</name>
<dbReference type="EMBL" id="JYIX01000036">
    <property type="protein sequence ID" value="KJL32773.1"/>
    <property type="molecule type" value="Genomic_DNA"/>
</dbReference>
<comment type="caution">
    <text evidence="9">The sequence shown here is derived from an EMBL/GenBank/DDBJ whole genome shotgun (WGS) entry which is preliminary data.</text>
</comment>
<evidence type="ECO:0000256" key="6">
    <source>
        <dbReference type="ARBA" id="ARBA00022989"/>
    </source>
</evidence>
<evidence type="ECO:0008006" key="11">
    <source>
        <dbReference type="Google" id="ProtNLM"/>
    </source>
</evidence>
<keyword evidence="3" id="KW-0813">Transport</keyword>
<comment type="similarity">
    <text evidence="2">Belongs to the EamA transporter family.</text>
</comment>
<sequence>MPSAGPIPFSMMEQRTPGSRSARGVVSSLAASVLFGGIFYLYGVVDASAEAQFGWRMIVTALCYALALSTRQGRAAFALFWRVLSSRWWMPLVLVAMSAMVGFQMWMFAWAPVHGYGLDASLGYLLLPIALVLVGRLLFREQVSRGQWVAVGIAVVAIGAKIAFEGTLSWVALGICVVYAVYFTVRRHAGLDLPATFGAETVLLIPVAVVFVIVMPGATTPLGQAAVIAAGLAGTLAMSAYLGASRLLGLPLFGLLSYAEPVLLFVVAMLLGAHLRAWDPLVYGTLAVALVVLAVDGFRRARRIP</sequence>
<dbReference type="SUPFAM" id="SSF103481">
    <property type="entry name" value="Multidrug resistance efflux transporter EmrE"/>
    <property type="match status" value="1"/>
</dbReference>
<feature type="transmembrane region" description="Helical" evidence="8">
    <location>
        <begin position="197"/>
        <end position="216"/>
    </location>
</feature>
<dbReference type="Proteomes" id="UP000033740">
    <property type="component" value="Unassembled WGS sequence"/>
</dbReference>
<proteinExistence type="inferred from homology"/>
<organism evidence="9 10">
    <name type="scientific">Microbacterium azadirachtae</name>
    <dbReference type="NCBI Taxonomy" id="582680"/>
    <lineage>
        <taxon>Bacteria</taxon>
        <taxon>Bacillati</taxon>
        <taxon>Actinomycetota</taxon>
        <taxon>Actinomycetes</taxon>
        <taxon>Micrococcales</taxon>
        <taxon>Microbacteriaceae</taxon>
        <taxon>Microbacterium</taxon>
    </lineage>
</organism>
<evidence type="ECO:0000313" key="9">
    <source>
        <dbReference type="EMBL" id="KJL32773.1"/>
    </source>
</evidence>
<comment type="subcellular location">
    <subcellularLocation>
        <location evidence="1">Cell membrane</location>
        <topology evidence="1">Multi-pass membrane protein</topology>
    </subcellularLocation>
</comment>